<dbReference type="FunFam" id="2.70.150.10:FF:000020">
    <property type="entry name" value="Copper-exporting P-type ATPase A"/>
    <property type="match status" value="1"/>
</dbReference>
<keyword evidence="6" id="KW-0597">Phosphoprotein</keyword>
<evidence type="ECO:0000256" key="15">
    <source>
        <dbReference type="ARBA" id="ARBA00023008"/>
    </source>
</evidence>
<dbReference type="PROSITE" id="PS01047">
    <property type="entry name" value="HMA_1"/>
    <property type="match status" value="1"/>
</dbReference>
<feature type="transmembrane region" description="Helical" evidence="20">
    <location>
        <begin position="141"/>
        <end position="164"/>
    </location>
</feature>
<dbReference type="SFLD" id="SFLDG00002">
    <property type="entry name" value="C1.7:_P-type_atpase_like"/>
    <property type="match status" value="1"/>
</dbReference>
<dbReference type="GO" id="GO:0016887">
    <property type="term" value="F:ATP hydrolysis activity"/>
    <property type="evidence" value="ECO:0007669"/>
    <property type="project" value="InterPro"/>
</dbReference>
<dbReference type="InterPro" id="IPR018303">
    <property type="entry name" value="ATPase_P-typ_P_site"/>
</dbReference>
<protein>
    <recommendedName>
        <fullName evidence="3">P-type Cu(+) transporter</fullName>
        <ecNumber evidence="3">7.2.2.8</ecNumber>
    </recommendedName>
    <alternativeName>
        <fullName evidence="18">Cu(+)-exporting ATPase</fullName>
    </alternativeName>
</protein>
<dbReference type="SUPFAM" id="SSF81653">
    <property type="entry name" value="Calcium ATPase, transduction domain A"/>
    <property type="match status" value="1"/>
</dbReference>
<dbReference type="InterPro" id="IPR008250">
    <property type="entry name" value="ATPase_P-typ_transduc_dom_A_sf"/>
</dbReference>
<comment type="similarity">
    <text evidence="2 20">Belongs to the cation transport ATPase (P-type) (TC 3.A.3) family. Type IB subfamily.</text>
</comment>
<evidence type="ECO:0000256" key="14">
    <source>
        <dbReference type="ARBA" id="ARBA00022989"/>
    </source>
</evidence>
<dbReference type="PANTHER" id="PTHR43520:SF8">
    <property type="entry name" value="P-TYPE CU(+) TRANSPORTER"/>
    <property type="match status" value="1"/>
</dbReference>
<evidence type="ECO:0000256" key="2">
    <source>
        <dbReference type="ARBA" id="ARBA00006024"/>
    </source>
</evidence>
<dbReference type="NCBIfam" id="TIGR01494">
    <property type="entry name" value="ATPase_P-type"/>
    <property type="match status" value="1"/>
</dbReference>
<keyword evidence="16" id="KW-0406">Ion transport</keyword>
<dbReference type="NCBIfam" id="TIGR01525">
    <property type="entry name" value="ATPase-IB_hvy"/>
    <property type="match status" value="1"/>
</dbReference>
<evidence type="ECO:0000256" key="16">
    <source>
        <dbReference type="ARBA" id="ARBA00023065"/>
    </source>
</evidence>
<evidence type="ECO:0000256" key="20">
    <source>
        <dbReference type="RuleBase" id="RU362081"/>
    </source>
</evidence>
<dbReference type="InterPro" id="IPR017969">
    <property type="entry name" value="Heavy-metal-associated_CS"/>
</dbReference>
<dbReference type="Gene3D" id="3.30.70.100">
    <property type="match status" value="1"/>
</dbReference>
<dbReference type="SUPFAM" id="SSF81665">
    <property type="entry name" value="Calcium ATPase, transmembrane domain M"/>
    <property type="match status" value="1"/>
</dbReference>
<dbReference type="InterPro" id="IPR036412">
    <property type="entry name" value="HAD-like_sf"/>
</dbReference>
<evidence type="ECO:0000256" key="11">
    <source>
        <dbReference type="ARBA" id="ARBA00022840"/>
    </source>
</evidence>
<evidence type="ECO:0000256" key="8">
    <source>
        <dbReference type="ARBA" id="ARBA00022723"/>
    </source>
</evidence>
<dbReference type="Gene3D" id="3.40.1110.10">
    <property type="entry name" value="Calcium-transporting ATPase, cytoplasmic domain N"/>
    <property type="match status" value="1"/>
</dbReference>
<dbReference type="InterPro" id="IPR059000">
    <property type="entry name" value="ATPase_P-type_domA"/>
</dbReference>
<dbReference type="GO" id="GO:0005886">
    <property type="term" value="C:plasma membrane"/>
    <property type="evidence" value="ECO:0007669"/>
    <property type="project" value="UniProtKB-SubCell"/>
</dbReference>
<evidence type="ECO:0000256" key="13">
    <source>
        <dbReference type="ARBA" id="ARBA00022967"/>
    </source>
</evidence>
<evidence type="ECO:0000256" key="3">
    <source>
        <dbReference type="ARBA" id="ARBA00012517"/>
    </source>
</evidence>
<dbReference type="CDD" id="cd00371">
    <property type="entry name" value="HMA"/>
    <property type="match status" value="1"/>
</dbReference>
<comment type="caution">
    <text evidence="22">The sequence shown here is derived from an EMBL/GenBank/DDBJ whole genome shotgun (WGS) entry which is preliminary data.</text>
</comment>
<dbReference type="SUPFAM" id="SSF56784">
    <property type="entry name" value="HAD-like"/>
    <property type="match status" value="1"/>
</dbReference>
<keyword evidence="7 20" id="KW-0812">Transmembrane</keyword>
<evidence type="ECO:0000313" key="23">
    <source>
        <dbReference type="Proteomes" id="UP000177080"/>
    </source>
</evidence>
<evidence type="ECO:0000256" key="18">
    <source>
        <dbReference type="ARBA" id="ARBA00033239"/>
    </source>
</evidence>
<dbReference type="GO" id="GO:0055070">
    <property type="term" value="P:copper ion homeostasis"/>
    <property type="evidence" value="ECO:0007669"/>
    <property type="project" value="TreeGrafter"/>
</dbReference>
<feature type="transmembrane region" description="Helical" evidence="20">
    <location>
        <begin position="322"/>
        <end position="344"/>
    </location>
</feature>
<feature type="transmembrane region" description="Helical" evidence="20">
    <location>
        <begin position="170"/>
        <end position="188"/>
    </location>
</feature>
<dbReference type="GO" id="GO:0043682">
    <property type="term" value="F:P-type divalent copper transporter activity"/>
    <property type="evidence" value="ECO:0007669"/>
    <property type="project" value="TreeGrafter"/>
</dbReference>
<comment type="subcellular location">
    <subcellularLocation>
        <location evidence="1">Cell membrane</location>
        <topology evidence="1">Multi-pass membrane protein</topology>
    </subcellularLocation>
</comment>
<dbReference type="NCBIfam" id="TIGR01511">
    <property type="entry name" value="ATPase-IB1_Cu"/>
    <property type="match status" value="1"/>
</dbReference>
<dbReference type="SFLD" id="SFLDF00027">
    <property type="entry name" value="p-type_atpase"/>
    <property type="match status" value="1"/>
</dbReference>
<feature type="transmembrane region" description="Helical" evidence="20">
    <location>
        <begin position="350"/>
        <end position="373"/>
    </location>
</feature>
<evidence type="ECO:0000256" key="17">
    <source>
        <dbReference type="ARBA" id="ARBA00023136"/>
    </source>
</evidence>
<evidence type="ECO:0000256" key="19">
    <source>
        <dbReference type="ARBA" id="ARBA00049289"/>
    </source>
</evidence>
<dbReference type="InterPro" id="IPR001757">
    <property type="entry name" value="P_typ_ATPase"/>
</dbReference>
<evidence type="ECO:0000256" key="7">
    <source>
        <dbReference type="ARBA" id="ARBA00022692"/>
    </source>
</evidence>
<keyword evidence="15" id="KW-0186">Copper</keyword>
<keyword evidence="14 20" id="KW-1133">Transmembrane helix</keyword>
<keyword evidence="12" id="KW-0460">Magnesium</keyword>
<sequence>MTKTFPIAGMHCASCAVNIQRVLRKTPGVVAATVNYATEKANVEYDPAQTDEMKMGEAIKPLGYELVTEQQMDVVTEKKNNEVNRWKWKFIVGGVISVISIWGSFTGMNWGILLVLATISQFGVGWDFYKTTWASLQNRMANMDTLIAIGTSVAYGYSAAITLFGIKGEPYFDTSVTIIALIVLGKWLEARARGKTSEAIKRLMGLQPKTAKVIRGDREFEIRIDEIVVGDKIRVRPGEKVPVDGVVESGETSIDESMVTGESIPVYRHDGDAVIGGTLNTSGTIIFVAKKVGSETMLAQIIKLVEEAQASRAPIQKLVDVISGYFVPVVLMISVATFAGWYVFGPSTSSGLLGMLAGIAVLIIACPCALGLATPTALVVGTGLAAQHGILIKDAQNLEVAYKINHVIFDKTGTLTEGKPVVTDIKGGDEVLKLAASLEAGSEHPLARAILDAAEKAALKLERVEKFEGLAGEGVKGIINKKEYRLGKPLAETDEVKKMESEGKTVVVLGTKGKVLGVIAIADTVRETAKEAVAQLQKQKIEVSLLTGDNPRTAAAIAKQLGIKRYFAQVKPADKEKAVRQLQGEGKIVAMVGDGVNDAPALSAADVGIAMATGTDVAMEAAGITLVNRDLKSIPLALKLSRSTLRTIKTNLFWAFAYNVVLIPVAALGILSPILASAAMATSSLSVVGNSLLLKKVKL</sequence>
<dbReference type="Gene3D" id="2.70.150.10">
    <property type="entry name" value="Calcium-transporting ATPase, cytoplasmic transduction domain A"/>
    <property type="match status" value="1"/>
</dbReference>
<dbReference type="PROSITE" id="PS50846">
    <property type="entry name" value="HMA_2"/>
    <property type="match status" value="1"/>
</dbReference>
<dbReference type="STRING" id="1797259.A2989_00080"/>
<dbReference type="GO" id="GO:0140581">
    <property type="term" value="F:P-type monovalent copper transporter activity"/>
    <property type="evidence" value="ECO:0007669"/>
    <property type="project" value="UniProtKB-EC"/>
</dbReference>
<feature type="transmembrane region" description="Helical" evidence="20">
    <location>
        <begin position="652"/>
        <end position="671"/>
    </location>
</feature>
<dbReference type="Gene3D" id="3.40.50.1000">
    <property type="entry name" value="HAD superfamily/HAD-like"/>
    <property type="match status" value="1"/>
</dbReference>
<dbReference type="EC" id="7.2.2.8" evidence="3"/>
<dbReference type="InterPro" id="IPR036163">
    <property type="entry name" value="HMA_dom_sf"/>
</dbReference>
<dbReference type="PANTHER" id="PTHR43520">
    <property type="entry name" value="ATP7, ISOFORM B"/>
    <property type="match status" value="1"/>
</dbReference>
<evidence type="ECO:0000256" key="12">
    <source>
        <dbReference type="ARBA" id="ARBA00022842"/>
    </source>
</evidence>
<dbReference type="CDD" id="cd02094">
    <property type="entry name" value="P-type_ATPase_Cu-like"/>
    <property type="match status" value="1"/>
</dbReference>
<dbReference type="InterPro" id="IPR027256">
    <property type="entry name" value="P-typ_ATPase_IB"/>
</dbReference>
<feature type="domain" description="HMA" evidence="21">
    <location>
        <begin position="1"/>
        <end position="67"/>
    </location>
</feature>
<dbReference type="PRINTS" id="PR00943">
    <property type="entry name" value="CUATPASE"/>
</dbReference>
<dbReference type="InterPro" id="IPR006121">
    <property type="entry name" value="HMA_dom"/>
</dbReference>
<evidence type="ECO:0000313" key="22">
    <source>
        <dbReference type="EMBL" id="OGD03216.1"/>
    </source>
</evidence>
<evidence type="ECO:0000256" key="6">
    <source>
        <dbReference type="ARBA" id="ARBA00022553"/>
    </source>
</evidence>
<reference evidence="22 23" key="1">
    <citation type="journal article" date="2016" name="Nat. Commun.">
        <title>Thousands of microbial genomes shed light on interconnected biogeochemical processes in an aquifer system.</title>
        <authorList>
            <person name="Anantharaman K."/>
            <person name="Brown C.T."/>
            <person name="Hug L.A."/>
            <person name="Sharon I."/>
            <person name="Castelle C.J."/>
            <person name="Probst A.J."/>
            <person name="Thomas B.C."/>
            <person name="Singh A."/>
            <person name="Wilkins M.J."/>
            <person name="Karaoz U."/>
            <person name="Brodie E.L."/>
            <person name="Williams K.H."/>
            <person name="Hubbard S.S."/>
            <person name="Banfield J.F."/>
        </authorList>
    </citation>
    <scope>NUCLEOTIDE SEQUENCE [LARGE SCALE GENOMIC DNA]</scope>
</reference>
<dbReference type="InterPro" id="IPR023214">
    <property type="entry name" value="HAD_sf"/>
</dbReference>
<evidence type="ECO:0000256" key="9">
    <source>
        <dbReference type="ARBA" id="ARBA00022741"/>
    </source>
</evidence>
<gene>
    <name evidence="22" type="ORF">A2989_00080</name>
</gene>
<dbReference type="InterPro" id="IPR023299">
    <property type="entry name" value="ATPase_P-typ_cyto_dom_N"/>
</dbReference>
<dbReference type="PROSITE" id="PS00154">
    <property type="entry name" value="ATPASE_E1_E2"/>
    <property type="match status" value="1"/>
</dbReference>
<dbReference type="AlphaFoldDB" id="A0A1F4ZBB6"/>
<dbReference type="Proteomes" id="UP000177080">
    <property type="component" value="Unassembled WGS sequence"/>
</dbReference>
<dbReference type="GO" id="GO:0005507">
    <property type="term" value="F:copper ion binding"/>
    <property type="evidence" value="ECO:0007669"/>
    <property type="project" value="TreeGrafter"/>
</dbReference>
<keyword evidence="11 20" id="KW-0067">ATP-binding</keyword>
<dbReference type="EMBL" id="MEXN01000007">
    <property type="protein sequence ID" value="OGD03216.1"/>
    <property type="molecule type" value="Genomic_DNA"/>
</dbReference>
<feature type="transmembrane region" description="Helical" evidence="20">
    <location>
        <begin position="88"/>
        <end position="105"/>
    </location>
</feature>
<evidence type="ECO:0000259" key="21">
    <source>
        <dbReference type="PROSITE" id="PS50846"/>
    </source>
</evidence>
<keyword evidence="9 20" id="KW-0547">Nucleotide-binding</keyword>
<keyword evidence="4" id="KW-0813">Transport</keyword>
<dbReference type="FunFam" id="3.40.50.1000:FF:000144">
    <property type="entry name" value="copper-transporting ATPase 1 isoform X2"/>
    <property type="match status" value="1"/>
</dbReference>
<keyword evidence="5 20" id="KW-1003">Cell membrane</keyword>
<dbReference type="SFLD" id="SFLDS00003">
    <property type="entry name" value="Haloacid_Dehalogenase"/>
    <property type="match status" value="1"/>
</dbReference>
<accession>A0A1F4ZBB6</accession>
<proteinExistence type="inferred from homology"/>
<dbReference type="PRINTS" id="PR00119">
    <property type="entry name" value="CATATPASE"/>
</dbReference>
<evidence type="ECO:0000256" key="1">
    <source>
        <dbReference type="ARBA" id="ARBA00004651"/>
    </source>
</evidence>
<keyword evidence="13" id="KW-1278">Translocase</keyword>
<dbReference type="InterPro" id="IPR044492">
    <property type="entry name" value="P_typ_ATPase_HD_dom"/>
</dbReference>
<comment type="catalytic activity">
    <reaction evidence="19">
        <text>Cu(+)(in) + ATP + H2O = Cu(+)(out) + ADP + phosphate + H(+)</text>
        <dbReference type="Rhea" id="RHEA:25792"/>
        <dbReference type="ChEBI" id="CHEBI:15377"/>
        <dbReference type="ChEBI" id="CHEBI:15378"/>
        <dbReference type="ChEBI" id="CHEBI:30616"/>
        <dbReference type="ChEBI" id="CHEBI:43474"/>
        <dbReference type="ChEBI" id="CHEBI:49552"/>
        <dbReference type="ChEBI" id="CHEBI:456216"/>
        <dbReference type="EC" id="7.2.2.8"/>
    </reaction>
</comment>
<name>A0A1F4ZBB6_9BACT</name>
<dbReference type="GO" id="GO:0005524">
    <property type="term" value="F:ATP binding"/>
    <property type="evidence" value="ECO:0007669"/>
    <property type="project" value="UniProtKB-UniRule"/>
</dbReference>
<dbReference type="NCBIfam" id="TIGR01512">
    <property type="entry name" value="ATPase-IB2_Cd"/>
    <property type="match status" value="1"/>
</dbReference>
<dbReference type="Pfam" id="PF00122">
    <property type="entry name" value="E1-E2_ATPase"/>
    <property type="match status" value="1"/>
</dbReference>
<dbReference type="Pfam" id="PF00403">
    <property type="entry name" value="HMA"/>
    <property type="match status" value="1"/>
</dbReference>
<feature type="transmembrane region" description="Helical" evidence="20">
    <location>
        <begin position="111"/>
        <end position="129"/>
    </location>
</feature>
<dbReference type="Pfam" id="PF00702">
    <property type="entry name" value="Hydrolase"/>
    <property type="match status" value="1"/>
</dbReference>
<dbReference type="FunFam" id="3.30.70.100:FF:000005">
    <property type="entry name" value="Copper-exporting P-type ATPase A"/>
    <property type="match status" value="1"/>
</dbReference>
<dbReference type="InterPro" id="IPR023298">
    <property type="entry name" value="ATPase_P-typ_TM_dom_sf"/>
</dbReference>
<evidence type="ECO:0000256" key="5">
    <source>
        <dbReference type="ARBA" id="ARBA00022475"/>
    </source>
</evidence>
<organism evidence="22 23">
    <name type="scientific">Candidatus Amesbacteria bacterium RIFCSPLOWO2_01_FULL_48_25</name>
    <dbReference type="NCBI Taxonomy" id="1797259"/>
    <lineage>
        <taxon>Bacteria</taxon>
        <taxon>Candidatus Amesiibacteriota</taxon>
    </lineage>
</organism>
<evidence type="ECO:0000256" key="4">
    <source>
        <dbReference type="ARBA" id="ARBA00022448"/>
    </source>
</evidence>
<dbReference type="SUPFAM" id="SSF55008">
    <property type="entry name" value="HMA, heavy metal-associated domain"/>
    <property type="match status" value="1"/>
</dbReference>
<keyword evidence="17 20" id="KW-0472">Membrane</keyword>
<keyword evidence="8 20" id="KW-0479">Metal-binding</keyword>
<keyword evidence="10" id="KW-0187">Copper transport</keyword>
<evidence type="ECO:0000256" key="10">
    <source>
        <dbReference type="ARBA" id="ARBA00022796"/>
    </source>
</evidence>